<evidence type="ECO:0000256" key="6">
    <source>
        <dbReference type="ARBA" id="ARBA00023136"/>
    </source>
</evidence>
<reference evidence="10 11" key="1">
    <citation type="submission" date="2022-06" db="EMBL/GenBank/DDBJ databases">
        <title>Genomic Encyclopedia of Archaeal and Bacterial Type Strains, Phase II (KMG-II): from individual species to whole genera.</title>
        <authorList>
            <person name="Goeker M."/>
        </authorList>
    </citation>
    <scope>NUCLEOTIDE SEQUENCE [LARGE SCALE GENOMIC DNA]</scope>
    <source>
        <strain evidence="10 11">DSM 45037</strain>
    </source>
</reference>
<keyword evidence="3" id="KW-1003">Cell membrane</keyword>
<dbReference type="RefSeq" id="WP_253656381.1">
    <property type="nucleotide sequence ID" value="NZ_BAAAOE010000006.1"/>
</dbReference>
<dbReference type="NCBIfam" id="TIGR03923">
    <property type="entry name" value="T7SS_EccE"/>
    <property type="match status" value="1"/>
</dbReference>
<organism evidence="10 11">
    <name type="scientific">Williamsia serinedens</name>
    <dbReference type="NCBI Taxonomy" id="391736"/>
    <lineage>
        <taxon>Bacteria</taxon>
        <taxon>Bacillati</taxon>
        <taxon>Actinomycetota</taxon>
        <taxon>Actinomycetes</taxon>
        <taxon>Mycobacteriales</taxon>
        <taxon>Nocardiaceae</taxon>
        <taxon>Williamsia</taxon>
    </lineage>
</organism>
<evidence type="ECO:0000256" key="2">
    <source>
        <dbReference type="ARBA" id="ARBA00007759"/>
    </source>
</evidence>
<evidence type="ECO:0000256" key="3">
    <source>
        <dbReference type="ARBA" id="ARBA00022475"/>
    </source>
</evidence>
<feature type="transmembrane region" description="Helical" evidence="8">
    <location>
        <begin position="46"/>
        <end position="65"/>
    </location>
</feature>
<keyword evidence="5 8" id="KW-1133">Transmembrane helix</keyword>
<keyword evidence="4 8" id="KW-0812">Transmembrane</keyword>
<comment type="similarity">
    <text evidence="2">Belongs to the EccE family.</text>
</comment>
<evidence type="ECO:0000256" key="4">
    <source>
        <dbReference type="ARBA" id="ARBA00022692"/>
    </source>
</evidence>
<keyword evidence="11" id="KW-1185">Reference proteome</keyword>
<feature type="domain" description="Type VII secretion system protein EccE" evidence="9">
    <location>
        <begin position="194"/>
        <end position="286"/>
    </location>
</feature>
<protein>
    <submittedName>
        <fullName evidence="10">Type VII secretion protein EccE</fullName>
    </submittedName>
</protein>
<feature type="region of interest" description="Disordered" evidence="7">
    <location>
        <begin position="545"/>
        <end position="599"/>
    </location>
</feature>
<gene>
    <name evidence="10" type="ORF">LX12_004018</name>
</gene>
<name>A0ABT1H6M6_9NOCA</name>
<evidence type="ECO:0000256" key="1">
    <source>
        <dbReference type="ARBA" id="ARBA00004236"/>
    </source>
</evidence>
<feature type="compositionally biased region" description="Pro residues" evidence="7">
    <location>
        <begin position="576"/>
        <end position="587"/>
    </location>
</feature>
<evidence type="ECO:0000313" key="11">
    <source>
        <dbReference type="Proteomes" id="UP001205740"/>
    </source>
</evidence>
<evidence type="ECO:0000256" key="5">
    <source>
        <dbReference type="ARBA" id="ARBA00022989"/>
    </source>
</evidence>
<dbReference type="Proteomes" id="UP001205740">
    <property type="component" value="Unassembled WGS sequence"/>
</dbReference>
<dbReference type="InterPro" id="IPR050051">
    <property type="entry name" value="EccE_dom"/>
</dbReference>
<feature type="transmembrane region" description="Helical" evidence="8">
    <location>
        <begin position="20"/>
        <end position="39"/>
    </location>
</feature>
<keyword evidence="6 8" id="KW-0472">Membrane</keyword>
<evidence type="ECO:0000256" key="8">
    <source>
        <dbReference type="SAM" id="Phobius"/>
    </source>
</evidence>
<accession>A0ABT1H6M6</accession>
<comment type="subcellular location">
    <subcellularLocation>
        <location evidence="1">Cell membrane</location>
    </subcellularLocation>
</comment>
<proteinExistence type="inferred from homology"/>
<evidence type="ECO:0000256" key="7">
    <source>
        <dbReference type="SAM" id="MobiDB-lite"/>
    </source>
</evidence>
<feature type="compositionally biased region" description="Basic and acidic residues" evidence="7">
    <location>
        <begin position="566"/>
        <end position="575"/>
    </location>
</feature>
<evidence type="ECO:0000259" key="9">
    <source>
        <dbReference type="Pfam" id="PF11203"/>
    </source>
</evidence>
<dbReference type="EMBL" id="JAMTCG010000008">
    <property type="protein sequence ID" value="MCP2162806.1"/>
    <property type="molecule type" value="Genomic_DNA"/>
</dbReference>
<feature type="compositionally biased region" description="Basic and acidic residues" evidence="7">
    <location>
        <begin position="588"/>
        <end position="599"/>
    </location>
</feature>
<sequence length="599" mass="63881">MAHPTRPGSWARTSAPVRVLPLWSVIAAEVVAVAVFAVLRAVGVGLPVAVAVTVVVGVIGAALAVRAPSDISVYGRVARRLAYLRRVTRTADDPPIPFDLPQPDGTGIGARWADDRLITVIRIARPVAPTALVPTNSIVANSGLSLGVVARALSQFDIELESIDVVAHGWRSRAAAHLTGPYSTLTANLPTVPQQDVWVVLRLDPLLCPDAIEARGGGPTGVLRTAITATRRVANHLAHEGYRPSILSAAGITAMAAQLVDHARVEDAAEGWTSIADGSYSTTSYALTRTIDEDLGTAVWMTPSLSTTCATRLRRAGGDFEVSTVVRFAAVGELSRTPPPELRRLDGRQRAALNRTLPIGRDDIAALPRDVLDLATLDGIRVVDGGHGQLFGANVDGEALAIPLFGSDVRRVDVYGSAFLAQQIVVRAIAVGARVVIRTDRPDAWAPLVANVNDPRTLFMFSSPIEQRHTVAHYTLCILDAREATEDSTVGTQLRVHRTAGIPERLDETSDVAIYQDNRDQTRAYVVTRTETCAATLVALPAEGSLIDGGRPVRRPQQPTPAGVARPDRGVDDRPPMPSPAGVPPAYPDRRSRHSLDGE</sequence>
<evidence type="ECO:0000313" key="10">
    <source>
        <dbReference type="EMBL" id="MCP2162806.1"/>
    </source>
</evidence>
<dbReference type="Pfam" id="PF11203">
    <property type="entry name" value="EccE"/>
    <property type="match status" value="1"/>
</dbReference>
<comment type="caution">
    <text evidence="10">The sequence shown here is derived from an EMBL/GenBank/DDBJ whole genome shotgun (WGS) entry which is preliminary data.</text>
</comment>
<dbReference type="InterPro" id="IPR021368">
    <property type="entry name" value="T7SS_EccE"/>
</dbReference>